<evidence type="ECO:0000256" key="5">
    <source>
        <dbReference type="ARBA" id="ARBA00022989"/>
    </source>
</evidence>
<comment type="pathway">
    <text evidence="2">Carotenoid biosynthesis.</text>
</comment>
<sequence>MSVLYLVALSSALCAMLALDARYRLFFWRDPRAASIVTAAGLAFFLAWDAAGIALGIFARGDAEIATGVVLAPELPLEEPLFLVFLVVCTMVVHNGAERLLEARRARADRRGTTRTSVGEEPRS</sequence>
<evidence type="ECO:0000256" key="7">
    <source>
        <dbReference type="ARBA" id="ARBA00023235"/>
    </source>
</evidence>
<dbReference type="Proteomes" id="UP000198815">
    <property type="component" value="Unassembled WGS sequence"/>
</dbReference>
<keyword evidence="6 8" id="KW-0472">Membrane</keyword>
<dbReference type="GO" id="GO:0016020">
    <property type="term" value="C:membrane"/>
    <property type="evidence" value="ECO:0007669"/>
    <property type="project" value="UniProtKB-SubCell"/>
</dbReference>
<keyword evidence="4" id="KW-0125">Carotenoid biosynthesis</keyword>
<dbReference type="RefSeq" id="WP_091970824.1">
    <property type="nucleotide sequence ID" value="NZ_FOGZ01000024.1"/>
</dbReference>
<evidence type="ECO:0000256" key="1">
    <source>
        <dbReference type="ARBA" id="ARBA00004141"/>
    </source>
</evidence>
<dbReference type="GO" id="GO:0016872">
    <property type="term" value="F:intramolecular lyase activity"/>
    <property type="evidence" value="ECO:0007669"/>
    <property type="project" value="InterPro"/>
</dbReference>
<protein>
    <submittedName>
        <fullName evidence="9">Lycopene cyclase domain-containing protein</fullName>
    </submittedName>
</protein>
<feature type="transmembrane region" description="Helical" evidence="8">
    <location>
        <begin position="6"/>
        <end position="23"/>
    </location>
</feature>
<dbReference type="InterPro" id="IPR017825">
    <property type="entry name" value="Lycopene_cyclase_dom"/>
</dbReference>
<evidence type="ECO:0000313" key="9">
    <source>
        <dbReference type="EMBL" id="SER97380.1"/>
    </source>
</evidence>
<evidence type="ECO:0000256" key="3">
    <source>
        <dbReference type="ARBA" id="ARBA00022692"/>
    </source>
</evidence>
<feature type="transmembrane region" description="Helical" evidence="8">
    <location>
        <begin position="81"/>
        <end position="101"/>
    </location>
</feature>
<dbReference type="GO" id="GO:0016117">
    <property type="term" value="P:carotenoid biosynthetic process"/>
    <property type="evidence" value="ECO:0007669"/>
    <property type="project" value="UniProtKB-KW"/>
</dbReference>
<dbReference type="GO" id="GO:0045436">
    <property type="term" value="F:lycopene beta cyclase activity"/>
    <property type="evidence" value="ECO:0007669"/>
    <property type="project" value="UniProtKB-ARBA"/>
</dbReference>
<reference evidence="9 10" key="1">
    <citation type="submission" date="2016-10" db="EMBL/GenBank/DDBJ databases">
        <authorList>
            <person name="de Groot N.N."/>
        </authorList>
    </citation>
    <scope>NUCLEOTIDE SEQUENCE [LARGE SCALE GENOMIC DNA]</scope>
    <source>
        <strain evidence="9 10">DSM 16859</strain>
    </source>
</reference>
<evidence type="ECO:0000256" key="8">
    <source>
        <dbReference type="SAM" id="Phobius"/>
    </source>
</evidence>
<evidence type="ECO:0000256" key="6">
    <source>
        <dbReference type="ARBA" id="ARBA00023136"/>
    </source>
</evidence>
<organism evidence="9 10">
    <name type="scientific">Propionibacterium cyclohexanicum</name>
    <dbReference type="NCBI Taxonomy" id="64702"/>
    <lineage>
        <taxon>Bacteria</taxon>
        <taxon>Bacillati</taxon>
        <taxon>Actinomycetota</taxon>
        <taxon>Actinomycetes</taxon>
        <taxon>Propionibacteriales</taxon>
        <taxon>Propionibacteriaceae</taxon>
        <taxon>Propionibacterium</taxon>
    </lineage>
</organism>
<dbReference type="OrthoDB" id="4774157at2"/>
<gene>
    <name evidence="9" type="ORF">SAMN05443377_12412</name>
</gene>
<comment type="subcellular location">
    <subcellularLocation>
        <location evidence="1">Membrane</location>
        <topology evidence="1">Multi-pass membrane protein</topology>
    </subcellularLocation>
</comment>
<evidence type="ECO:0000313" key="10">
    <source>
        <dbReference type="Proteomes" id="UP000198815"/>
    </source>
</evidence>
<keyword evidence="10" id="KW-1185">Reference proteome</keyword>
<evidence type="ECO:0000256" key="4">
    <source>
        <dbReference type="ARBA" id="ARBA00022746"/>
    </source>
</evidence>
<keyword evidence="3 8" id="KW-0812">Transmembrane</keyword>
<dbReference type="STRING" id="64702.SAMN05443377_12412"/>
<keyword evidence="7" id="KW-0413">Isomerase</keyword>
<evidence type="ECO:0000256" key="2">
    <source>
        <dbReference type="ARBA" id="ARBA00004829"/>
    </source>
</evidence>
<proteinExistence type="predicted"/>
<dbReference type="AlphaFoldDB" id="A0A1H9TJ63"/>
<keyword evidence="5 8" id="KW-1133">Transmembrane helix</keyword>
<feature type="transmembrane region" description="Helical" evidence="8">
    <location>
        <begin position="35"/>
        <end position="61"/>
    </location>
</feature>
<dbReference type="NCBIfam" id="TIGR03462">
    <property type="entry name" value="CarR_dom_SF"/>
    <property type="match status" value="1"/>
</dbReference>
<dbReference type="EMBL" id="FOGZ01000024">
    <property type="protein sequence ID" value="SER97380.1"/>
    <property type="molecule type" value="Genomic_DNA"/>
</dbReference>
<name>A0A1H9TJ63_9ACTN</name>
<accession>A0A1H9TJ63</accession>